<dbReference type="PANTHER" id="PTHR30250:SF11">
    <property type="entry name" value="O-ANTIGEN TRANSPORTER-RELATED"/>
    <property type="match status" value="1"/>
</dbReference>
<comment type="caution">
    <text evidence="7">The sequence shown here is derived from an EMBL/GenBank/DDBJ whole genome shotgun (WGS) entry which is preliminary data.</text>
</comment>
<feature type="transmembrane region" description="Helical" evidence="6">
    <location>
        <begin position="87"/>
        <end position="109"/>
    </location>
</feature>
<gene>
    <name evidence="7" type="ORF">A2773_02815</name>
</gene>
<dbReference type="AlphaFoldDB" id="A0A1F5ZPZ5"/>
<reference evidence="7 8" key="1">
    <citation type="journal article" date="2016" name="Nat. Commun.">
        <title>Thousands of microbial genomes shed light on interconnected biogeochemical processes in an aquifer system.</title>
        <authorList>
            <person name="Anantharaman K."/>
            <person name="Brown C.T."/>
            <person name="Hug L.A."/>
            <person name="Sharon I."/>
            <person name="Castelle C.J."/>
            <person name="Probst A.J."/>
            <person name="Thomas B.C."/>
            <person name="Singh A."/>
            <person name="Wilkins M.J."/>
            <person name="Karaoz U."/>
            <person name="Brodie E.L."/>
            <person name="Williams K.H."/>
            <person name="Hubbard S.S."/>
            <person name="Banfield J.F."/>
        </authorList>
    </citation>
    <scope>NUCLEOTIDE SEQUENCE [LARGE SCALE GENOMIC DNA]</scope>
</reference>
<dbReference type="STRING" id="1798375.A2773_02815"/>
<evidence type="ECO:0000256" key="2">
    <source>
        <dbReference type="ARBA" id="ARBA00022475"/>
    </source>
</evidence>
<feature type="transmembrane region" description="Helical" evidence="6">
    <location>
        <begin position="156"/>
        <end position="173"/>
    </location>
</feature>
<feature type="transmembrane region" description="Helical" evidence="6">
    <location>
        <begin position="41"/>
        <end position="66"/>
    </location>
</feature>
<evidence type="ECO:0000313" key="8">
    <source>
        <dbReference type="Proteomes" id="UP000177383"/>
    </source>
</evidence>
<sequence>MEKVVKNGLYISIFTALSIPASFFVRLILSHELSLAEFGFFYALIGFFDLIQSFNDFGFSEAQVYFIPKFIAQGRLDKIKATIKVQLINQIVTTGVMGLAIIFGSHWIARHIFHFENASATIALFVVYFICKDFLLNIRNLFFAYQDAKVYGAQEVIRIFLTVSLLVIGMQVFPLNLTIAVVVWIIVHAMLAIAYTYVFAKKYAHVFSAPSYPLKNIYKEFFPILLPTLVANKAGVLFGSGTETLLAIFKGVVDVGLYNVAKPIANLSLAIVAPFADVLKPYISEIDELRDYHKVQKLITMILNAGTFILLPFTAALMFYSKESIVFLFGIKFIAAAPILKLISIEVFLLIMNSFVYGIVFGLGLQKKRAINIYIASSIALLLSLILIPRFGPVGVALTNIGYSFFMVISGLYIIYNKVRYVLPIKNFFLMGFLVLIFILSQYIFKMFTSESSAYQFLLFSIKASIGFVIYYVLGIFVFKLIDIPFLIKNVSQNIPPSVRRIIGKYTR</sequence>
<feature type="transmembrane region" description="Helical" evidence="6">
    <location>
        <begin position="457"/>
        <end position="479"/>
    </location>
</feature>
<dbReference type="InterPro" id="IPR050833">
    <property type="entry name" value="Poly_Biosynth_Transport"/>
</dbReference>
<keyword evidence="4 6" id="KW-1133">Transmembrane helix</keyword>
<evidence type="ECO:0000256" key="6">
    <source>
        <dbReference type="SAM" id="Phobius"/>
    </source>
</evidence>
<name>A0A1F5ZPZ5_9BACT</name>
<evidence type="ECO:0000256" key="3">
    <source>
        <dbReference type="ARBA" id="ARBA00022692"/>
    </source>
</evidence>
<evidence type="ECO:0000256" key="5">
    <source>
        <dbReference type="ARBA" id="ARBA00023136"/>
    </source>
</evidence>
<keyword evidence="2" id="KW-1003">Cell membrane</keyword>
<feature type="transmembrane region" description="Helical" evidence="6">
    <location>
        <begin position="299"/>
        <end position="320"/>
    </location>
</feature>
<dbReference type="PANTHER" id="PTHR30250">
    <property type="entry name" value="PST FAMILY PREDICTED COLANIC ACID TRANSPORTER"/>
    <property type="match status" value="1"/>
</dbReference>
<dbReference type="InterPro" id="IPR002797">
    <property type="entry name" value="Polysacc_synth"/>
</dbReference>
<dbReference type="GO" id="GO:0005886">
    <property type="term" value="C:plasma membrane"/>
    <property type="evidence" value="ECO:0007669"/>
    <property type="project" value="UniProtKB-SubCell"/>
</dbReference>
<evidence type="ECO:0000256" key="1">
    <source>
        <dbReference type="ARBA" id="ARBA00004651"/>
    </source>
</evidence>
<dbReference type="EMBL" id="MFJE01000023">
    <property type="protein sequence ID" value="OGG14177.1"/>
    <property type="molecule type" value="Genomic_DNA"/>
</dbReference>
<feature type="transmembrane region" description="Helical" evidence="6">
    <location>
        <begin position="7"/>
        <end position="29"/>
    </location>
</feature>
<organism evidence="7 8">
    <name type="scientific">Candidatus Gottesmanbacteria bacterium RIFCSPHIGHO2_01_FULL_39_10</name>
    <dbReference type="NCBI Taxonomy" id="1798375"/>
    <lineage>
        <taxon>Bacteria</taxon>
        <taxon>Candidatus Gottesmaniibacteriota</taxon>
    </lineage>
</organism>
<comment type="subcellular location">
    <subcellularLocation>
        <location evidence="1">Cell membrane</location>
        <topology evidence="1">Multi-pass membrane protein</topology>
    </subcellularLocation>
</comment>
<evidence type="ECO:0000313" key="7">
    <source>
        <dbReference type="EMBL" id="OGG14177.1"/>
    </source>
</evidence>
<keyword evidence="5 6" id="KW-0472">Membrane</keyword>
<feature type="transmembrane region" description="Helical" evidence="6">
    <location>
        <begin position="326"/>
        <end position="359"/>
    </location>
</feature>
<protein>
    <submittedName>
        <fullName evidence="7">Uncharacterized protein</fullName>
    </submittedName>
</protein>
<evidence type="ECO:0000256" key="4">
    <source>
        <dbReference type="ARBA" id="ARBA00022989"/>
    </source>
</evidence>
<proteinExistence type="predicted"/>
<dbReference type="Pfam" id="PF01943">
    <property type="entry name" value="Polysacc_synt"/>
    <property type="match status" value="1"/>
</dbReference>
<feature type="transmembrane region" description="Helical" evidence="6">
    <location>
        <begin position="179"/>
        <end position="200"/>
    </location>
</feature>
<feature type="transmembrane region" description="Helical" evidence="6">
    <location>
        <begin position="115"/>
        <end position="135"/>
    </location>
</feature>
<accession>A0A1F5ZPZ5</accession>
<dbReference type="Proteomes" id="UP000177383">
    <property type="component" value="Unassembled WGS sequence"/>
</dbReference>
<keyword evidence="3 6" id="KW-0812">Transmembrane</keyword>
<feature type="transmembrane region" description="Helical" evidence="6">
    <location>
        <begin position="394"/>
        <end position="416"/>
    </location>
</feature>
<feature type="transmembrane region" description="Helical" evidence="6">
    <location>
        <begin position="428"/>
        <end position="445"/>
    </location>
</feature>
<feature type="transmembrane region" description="Helical" evidence="6">
    <location>
        <begin position="371"/>
        <end position="388"/>
    </location>
</feature>